<dbReference type="PANTHER" id="PTHR33164:SF107">
    <property type="entry name" value="TRANSCRIPTIONAL REGULATORY PROTEIN"/>
    <property type="match status" value="1"/>
</dbReference>
<dbReference type="InterPro" id="IPR039422">
    <property type="entry name" value="MarR/SlyA-like"/>
</dbReference>
<dbReference type="InterPro" id="IPR036390">
    <property type="entry name" value="WH_DNA-bd_sf"/>
</dbReference>
<dbReference type="EMBL" id="JBHSBH010000015">
    <property type="protein sequence ID" value="MFC3998977.1"/>
    <property type="molecule type" value="Genomic_DNA"/>
</dbReference>
<feature type="domain" description="HTH marR-type" evidence="2">
    <location>
        <begin position="27"/>
        <end position="158"/>
    </location>
</feature>
<evidence type="ECO:0000313" key="4">
    <source>
        <dbReference type="Proteomes" id="UP001595847"/>
    </source>
</evidence>
<comment type="caution">
    <text evidence="3">The sequence shown here is derived from an EMBL/GenBank/DDBJ whole genome shotgun (WGS) entry which is preliminary data.</text>
</comment>
<dbReference type="Proteomes" id="UP001595847">
    <property type="component" value="Unassembled WGS sequence"/>
</dbReference>
<evidence type="ECO:0000259" key="2">
    <source>
        <dbReference type="PROSITE" id="PS50995"/>
    </source>
</evidence>
<evidence type="ECO:0000256" key="1">
    <source>
        <dbReference type="SAM" id="MobiDB-lite"/>
    </source>
</evidence>
<dbReference type="PRINTS" id="PR00598">
    <property type="entry name" value="HTHMARR"/>
</dbReference>
<reference evidence="4" key="1">
    <citation type="journal article" date="2019" name="Int. J. Syst. Evol. Microbiol.">
        <title>The Global Catalogue of Microorganisms (GCM) 10K type strain sequencing project: providing services to taxonomists for standard genome sequencing and annotation.</title>
        <authorList>
            <consortium name="The Broad Institute Genomics Platform"/>
            <consortium name="The Broad Institute Genome Sequencing Center for Infectious Disease"/>
            <person name="Wu L."/>
            <person name="Ma J."/>
        </authorList>
    </citation>
    <scope>NUCLEOTIDE SEQUENCE [LARGE SCALE GENOMIC DNA]</scope>
    <source>
        <strain evidence="4">TBRC 1826</strain>
    </source>
</reference>
<dbReference type="InterPro" id="IPR000835">
    <property type="entry name" value="HTH_MarR-typ"/>
</dbReference>
<dbReference type="PROSITE" id="PS50995">
    <property type="entry name" value="HTH_MARR_2"/>
    <property type="match status" value="1"/>
</dbReference>
<keyword evidence="4" id="KW-1185">Reference proteome</keyword>
<dbReference type="Pfam" id="PF12802">
    <property type="entry name" value="MarR_2"/>
    <property type="match status" value="1"/>
</dbReference>
<dbReference type="RefSeq" id="WP_378537165.1">
    <property type="nucleotide sequence ID" value="NZ_JBHSBH010000015.1"/>
</dbReference>
<name>A0ABV8FS87_9ACTN</name>
<dbReference type="Gene3D" id="1.10.10.10">
    <property type="entry name" value="Winged helix-like DNA-binding domain superfamily/Winged helix DNA-binding domain"/>
    <property type="match status" value="1"/>
</dbReference>
<dbReference type="PANTHER" id="PTHR33164">
    <property type="entry name" value="TRANSCRIPTIONAL REGULATOR, MARR FAMILY"/>
    <property type="match status" value="1"/>
</dbReference>
<sequence length="176" mass="18402">MTETAHVQEQEIASAEPCDGPPAPRQGLTLAEALVRVTHLVNQEFAEASRGQGLTPQQAQLLCQLTPGPVGMTSLSRTLNLEKSSLTGLVDRVVRRGLVERTRDSQDRRACRITLTDTGARLGNATHADVVARIDRLAAGLSAAERDLLAAFIGRMVPGDEAGAGTAPEASAAAAG</sequence>
<evidence type="ECO:0000313" key="3">
    <source>
        <dbReference type="EMBL" id="MFC3998977.1"/>
    </source>
</evidence>
<organism evidence="3 4">
    <name type="scientific">Nocardiopsis sediminis</name>
    <dbReference type="NCBI Taxonomy" id="1778267"/>
    <lineage>
        <taxon>Bacteria</taxon>
        <taxon>Bacillati</taxon>
        <taxon>Actinomycetota</taxon>
        <taxon>Actinomycetes</taxon>
        <taxon>Streptosporangiales</taxon>
        <taxon>Nocardiopsidaceae</taxon>
        <taxon>Nocardiopsis</taxon>
    </lineage>
</organism>
<gene>
    <name evidence="3" type="ORF">ACFOVU_23860</name>
</gene>
<proteinExistence type="predicted"/>
<dbReference type="SUPFAM" id="SSF46785">
    <property type="entry name" value="Winged helix' DNA-binding domain"/>
    <property type="match status" value="1"/>
</dbReference>
<protein>
    <submittedName>
        <fullName evidence="3">MarR family winged helix-turn-helix transcriptional regulator</fullName>
    </submittedName>
</protein>
<dbReference type="SMART" id="SM00347">
    <property type="entry name" value="HTH_MARR"/>
    <property type="match status" value="1"/>
</dbReference>
<feature type="region of interest" description="Disordered" evidence="1">
    <location>
        <begin position="1"/>
        <end position="26"/>
    </location>
</feature>
<dbReference type="InterPro" id="IPR036388">
    <property type="entry name" value="WH-like_DNA-bd_sf"/>
</dbReference>
<accession>A0ABV8FS87</accession>